<sequence length="209" mass="21969">MAMAPISGHTHLNSARTPSASLEPAIYAHTHTHTHTRTQPQTPTSTYTYQHINMPSYSITEPHPTVAASTWCHAGRGGAGNFFKAPKAVTAPSGVPTPIHPTISNSTSATGKFHSGRGGAGNAHSSIERPIMSFEDEYERKERTESVSRPAFTGRGGAGNFKSASSSPSKHQIRKNSDASTASNASTKSGSSTRSGILGRLSASLSNKQ</sequence>
<dbReference type="Proteomes" id="UP001600888">
    <property type="component" value="Unassembled WGS sequence"/>
</dbReference>
<evidence type="ECO:0000256" key="1">
    <source>
        <dbReference type="SAM" id="MobiDB-lite"/>
    </source>
</evidence>
<comment type="caution">
    <text evidence="2">The sequence shown here is derived from an EMBL/GenBank/DDBJ whole genome shotgun (WGS) entry which is preliminary data.</text>
</comment>
<name>A0ABR4FC57_9PEZI</name>
<feature type="compositionally biased region" description="Low complexity" evidence="1">
    <location>
        <begin position="178"/>
        <end position="195"/>
    </location>
</feature>
<proteinExistence type="predicted"/>
<dbReference type="InterPro" id="IPR022024">
    <property type="entry name" value="DUF3602"/>
</dbReference>
<dbReference type="InterPro" id="IPR053203">
    <property type="entry name" value="Cisplatin_resist-associated"/>
</dbReference>
<evidence type="ECO:0000313" key="3">
    <source>
        <dbReference type="Proteomes" id="UP001600888"/>
    </source>
</evidence>
<evidence type="ECO:0000313" key="2">
    <source>
        <dbReference type="EMBL" id="KAL2292296.1"/>
    </source>
</evidence>
<protein>
    <submittedName>
        <fullName evidence="2">Uncharacterized protein</fullName>
    </submittedName>
</protein>
<gene>
    <name evidence="2" type="ORF">FJTKL_10891</name>
</gene>
<feature type="region of interest" description="Disordered" evidence="1">
    <location>
        <begin position="105"/>
        <end position="209"/>
    </location>
</feature>
<keyword evidence="3" id="KW-1185">Reference proteome</keyword>
<accession>A0ABR4FC57</accession>
<dbReference type="PANTHER" id="PTHR34693">
    <property type="entry name" value="PROTEIN PAR32"/>
    <property type="match status" value="1"/>
</dbReference>
<organism evidence="2 3">
    <name type="scientific">Diaporthe vaccinii</name>
    <dbReference type="NCBI Taxonomy" id="105482"/>
    <lineage>
        <taxon>Eukaryota</taxon>
        <taxon>Fungi</taxon>
        <taxon>Dikarya</taxon>
        <taxon>Ascomycota</taxon>
        <taxon>Pezizomycotina</taxon>
        <taxon>Sordariomycetes</taxon>
        <taxon>Sordariomycetidae</taxon>
        <taxon>Diaporthales</taxon>
        <taxon>Diaporthaceae</taxon>
        <taxon>Diaporthe</taxon>
        <taxon>Diaporthe eres species complex</taxon>
    </lineage>
</organism>
<dbReference type="Pfam" id="PF12223">
    <property type="entry name" value="DUF3602"/>
    <property type="match status" value="1"/>
</dbReference>
<dbReference type="PANTHER" id="PTHR34693:SF2">
    <property type="entry name" value="DUF3602 DOMAIN-CONTAINING PROTEIN"/>
    <property type="match status" value="1"/>
</dbReference>
<reference evidence="2 3" key="1">
    <citation type="submission" date="2024-03" db="EMBL/GenBank/DDBJ databases">
        <title>A high-quality draft genome sequence of Diaporthe vaccinii, a causative agent of upright dieback and viscid rot disease in cranberry plants.</title>
        <authorList>
            <person name="Sarrasin M."/>
            <person name="Lang B.F."/>
            <person name="Burger G."/>
        </authorList>
    </citation>
    <scope>NUCLEOTIDE SEQUENCE [LARGE SCALE GENOMIC DNA]</scope>
    <source>
        <strain evidence="2 3">IS7</strain>
    </source>
</reference>
<dbReference type="EMBL" id="JBAWTH010000004">
    <property type="protein sequence ID" value="KAL2292296.1"/>
    <property type="molecule type" value="Genomic_DNA"/>
</dbReference>